<dbReference type="AlphaFoldDB" id="A0A8B6F8H4"/>
<organism evidence="2 3">
    <name type="scientific">Mytilus galloprovincialis</name>
    <name type="common">Mediterranean mussel</name>
    <dbReference type="NCBI Taxonomy" id="29158"/>
    <lineage>
        <taxon>Eukaryota</taxon>
        <taxon>Metazoa</taxon>
        <taxon>Spiralia</taxon>
        <taxon>Lophotrochozoa</taxon>
        <taxon>Mollusca</taxon>
        <taxon>Bivalvia</taxon>
        <taxon>Autobranchia</taxon>
        <taxon>Pteriomorphia</taxon>
        <taxon>Mytilida</taxon>
        <taxon>Mytiloidea</taxon>
        <taxon>Mytilidae</taxon>
        <taxon>Mytilinae</taxon>
        <taxon>Mytilus</taxon>
    </lineage>
</organism>
<keyword evidence="3" id="KW-1185">Reference proteome</keyword>
<protein>
    <submittedName>
        <fullName evidence="2">Uncharacterized protein</fullName>
    </submittedName>
</protein>
<evidence type="ECO:0000256" key="1">
    <source>
        <dbReference type="SAM" id="MobiDB-lite"/>
    </source>
</evidence>
<accession>A0A8B6F8H4</accession>
<feature type="region of interest" description="Disordered" evidence="1">
    <location>
        <begin position="34"/>
        <end position="61"/>
    </location>
</feature>
<dbReference type="EMBL" id="UYJE01006331">
    <property type="protein sequence ID" value="VDI45132.1"/>
    <property type="molecule type" value="Genomic_DNA"/>
</dbReference>
<evidence type="ECO:0000313" key="2">
    <source>
        <dbReference type="EMBL" id="VDI45132.1"/>
    </source>
</evidence>
<feature type="compositionally biased region" description="Polar residues" evidence="1">
    <location>
        <begin position="49"/>
        <end position="61"/>
    </location>
</feature>
<gene>
    <name evidence="2" type="ORF">MGAL_10B072993</name>
</gene>
<proteinExistence type="predicted"/>
<dbReference type="Proteomes" id="UP000596742">
    <property type="component" value="Unassembled WGS sequence"/>
</dbReference>
<comment type="caution">
    <text evidence="2">The sequence shown here is derived from an EMBL/GenBank/DDBJ whole genome shotgun (WGS) entry which is preliminary data.</text>
</comment>
<evidence type="ECO:0000313" key="3">
    <source>
        <dbReference type="Proteomes" id="UP000596742"/>
    </source>
</evidence>
<name>A0A8B6F8H4_MYTGA</name>
<sequence length="61" mass="6518">MGGCWACQGIDREVGPVHYDLDSNCSGALSRRSMGAEYMSDQEAAVPTDRQNNTNTEHGAG</sequence>
<reference evidence="2" key="1">
    <citation type="submission" date="2018-11" db="EMBL/GenBank/DDBJ databases">
        <authorList>
            <person name="Alioto T."/>
            <person name="Alioto T."/>
        </authorList>
    </citation>
    <scope>NUCLEOTIDE SEQUENCE</scope>
</reference>